<reference evidence="8 9" key="1">
    <citation type="submission" date="2019-08" db="EMBL/GenBank/DDBJ databases">
        <title>Genome of Luteibaculum oceani JCM 18817.</title>
        <authorList>
            <person name="Bowman J.P."/>
        </authorList>
    </citation>
    <scope>NUCLEOTIDE SEQUENCE [LARGE SCALE GENOMIC DNA]</scope>
    <source>
        <strain evidence="8 9">JCM 18817</strain>
    </source>
</reference>
<gene>
    <name evidence="8" type="ORF">FRX97_00865</name>
</gene>
<feature type="transmembrane region" description="Helical" evidence="6">
    <location>
        <begin position="125"/>
        <end position="142"/>
    </location>
</feature>
<feature type="transmembrane region" description="Helical" evidence="6">
    <location>
        <begin position="95"/>
        <end position="116"/>
    </location>
</feature>
<accession>A0A5C6VNM7</accession>
<dbReference type="GO" id="GO:0016020">
    <property type="term" value="C:membrane"/>
    <property type="evidence" value="ECO:0007669"/>
    <property type="project" value="UniProtKB-SubCell"/>
</dbReference>
<organism evidence="8 9">
    <name type="scientific">Luteibaculum oceani</name>
    <dbReference type="NCBI Taxonomy" id="1294296"/>
    <lineage>
        <taxon>Bacteria</taxon>
        <taxon>Pseudomonadati</taxon>
        <taxon>Bacteroidota</taxon>
        <taxon>Flavobacteriia</taxon>
        <taxon>Flavobacteriales</taxon>
        <taxon>Luteibaculaceae</taxon>
        <taxon>Luteibaculum</taxon>
    </lineage>
</organism>
<feature type="transmembrane region" description="Helical" evidence="6">
    <location>
        <begin position="69"/>
        <end position="89"/>
    </location>
</feature>
<feature type="transmembrane region" description="Helical" evidence="6">
    <location>
        <begin position="35"/>
        <end position="57"/>
    </location>
</feature>
<feature type="transmembrane region" description="Helical" evidence="6">
    <location>
        <begin position="216"/>
        <end position="238"/>
    </location>
</feature>
<keyword evidence="3 6" id="KW-0812">Transmembrane</keyword>
<evidence type="ECO:0000256" key="6">
    <source>
        <dbReference type="SAM" id="Phobius"/>
    </source>
</evidence>
<dbReference type="SUPFAM" id="SSF103481">
    <property type="entry name" value="Multidrug resistance efflux transporter EmrE"/>
    <property type="match status" value="2"/>
</dbReference>
<evidence type="ECO:0000256" key="2">
    <source>
        <dbReference type="ARBA" id="ARBA00007362"/>
    </source>
</evidence>
<dbReference type="EMBL" id="VORB01000001">
    <property type="protein sequence ID" value="TXC85205.1"/>
    <property type="molecule type" value="Genomic_DNA"/>
</dbReference>
<dbReference type="RefSeq" id="WP_147012413.1">
    <property type="nucleotide sequence ID" value="NZ_VORB01000001.1"/>
</dbReference>
<evidence type="ECO:0000256" key="4">
    <source>
        <dbReference type="ARBA" id="ARBA00022989"/>
    </source>
</evidence>
<comment type="similarity">
    <text evidence="2">Belongs to the EamA transporter family.</text>
</comment>
<feature type="domain" description="EamA" evidence="7">
    <location>
        <begin position="7"/>
        <end position="139"/>
    </location>
</feature>
<evidence type="ECO:0000256" key="5">
    <source>
        <dbReference type="ARBA" id="ARBA00023136"/>
    </source>
</evidence>
<dbReference type="Proteomes" id="UP000321168">
    <property type="component" value="Unassembled WGS sequence"/>
</dbReference>
<dbReference type="PANTHER" id="PTHR32322:SF2">
    <property type="entry name" value="EAMA DOMAIN-CONTAINING PROTEIN"/>
    <property type="match status" value="1"/>
</dbReference>
<dbReference type="AlphaFoldDB" id="A0A5C6VNM7"/>
<sequence>MSSRQLSILGLFVVNLIYGANYIIAKGLMPDVVGPSGFIVIRVGVSVILFWLLNLILKQGFIDKKDVPRAIVCGFFGVAANQLLFFNGLSLTSPINASILMTSGPFLVLLLAAIILKEKLIPRRVLGIVMGATGAILLILAKDSGKNIVSSVLGDSLVFINAASYATYLVLVTPLMKKYGALKVIGHVFLFGLVFVLPVGWNQFMEINWVALTANQWWALVYVVIATTFIVYLINAASLKHVSPTVTGSFIYMQPFFATAIAYFAAYMGWVEDYTDLTLEKMLYALLIFAGVFMVTIKSKRKPALK</sequence>
<feature type="transmembrane region" description="Helical" evidence="6">
    <location>
        <begin position="250"/>
        <end position="270"/>
    </location>
</feature>
<evidence type="ECO:0000259" key="7">
    <source>
        <dbReference type="Pfam" id="PF00892"/>
    </source>
</evidence>
<dbReference type="Pfam" id="PF00892">
    <property type="entry name" value="EamA"/>
    <property type="match status" value="2"/>
</dbReference>
<proteinExistence type="inferred from homology"/>
<keyword evidence="5 6" id="KW-0472">Membrane</keyword>
<comment type="subcellular location">
    <subcellularLocation>
        <location evidence="1">Membrane</location>
        <topology evidence="1">Multi-pass membrane protein</topology>
    </subcellularLocation>
</comment>
<evidence type="ECO:0000313" key="8">
    <source>
        <dbReference type="EMBL" id="TXC85205.1"/>
    </source>
</evidence>
<evidence type="ECO:0000256" key="3">
    <source>
        <dbReference type="ARBA" id="ARBA00022692"/>
    </source>
</evidence>
<feature type="transmembrane region" description="Helical" evidence="6">
    <location>
        <begin position="148"/>
        <end position="172"/>
    </location>
</feature>
<evidence type="ECO:0000313" key="9">
    <source>
        <dbReference type="Proteomes" id="UP000321168"/>
    </source>
</evidence>
<evidence type="ECO:0000256" key="1">
    <source>
        <dbReference type="ARBA" id="ARBA00004141"/>
    </source>
</evidence>
<feature type="transmembrane region" description="Helical" evidence="6">
    <location>
        <begin position="184"/>
        <end position="204"/>
    </location>
</feature>
<name>A0A5C6VNM7_9FLAO</name>
<dbReference type="InterPro" id="IPR037185">
    <property type="entry name" value="EmrE-like"/>
</dbReference>
<feature type="transmembrane region" description="Helical" evidence="6">
    <location>
        <begin position="282"/>
        <end position="299"/>
    </location>
</feature>
<dbReference type="InterPro" id="IPR000620">
    <property type="entry name" value="EamA_dom"/>
</dbReference>
<keyword evidence="4 6" id="KW-1133">Transmembrane helix</keyword>
<comment type="caution">
    <text evidence="8">The sequence shown here is derived from an EMBL/GenBank/DDBJ whole genome shotgun (WGS) entry which is preliminary data.</text>
</comment>
<dbReference type="PANTHER" id="PTHR32322">
    <property type="entry name" value="INNER MEMBRANE TRANSPORTER"/>
    <property type="match status" value="1"/>
</dbReference>
<dbReference type="OrthoDB" id="9811486at2"/>
<feature type="domain" description="EamA" evidence="7">
    <location>
        <begin position="153"/>
        <end position="296"/>
    </location>
</feature>
<protein>
    <submittedName>
        <fullName evidence="8">DMT family transporter</fullName>
    </submittedName>
</protein>
<dbReference type="InterPro" id="IPR050638">
    <property type="entry name" value="AA-Vitamin_Transporters"/>
</dbReference>
<keyword evidence="9" id="KW-1185">Reference proteome</keyword>